<dbReference type="EMBL" id="KK198763">
    <property type="protein sequence ID" value="KCW47977.1"/>
    <property type="molecule type" value="Genomic_DNA"/>
</dbReference>
<dbReference type="Gramene" id="KCW47977">
    <property type="protein sequence ID" value="KCW47977"/>
    <property type="gene ID" value="EUGRSUZ_K01708"/>
</dbReference>
<protein>
    <submittedName>
        <fullName evidence="1">Uncharacterized protein</fullName>
    </submittedName>
</protein>
<dbReference type="InParanoid" id="A0A059A1J9"/>
<dbReference type="AlphaFoldDB" id="A0A059A1J9"/>
<proteinExistence type="predicted"/>
<accession>A0A059A1J9</accession>
<sequence length="84" mass="9984">MVAWKDDEKTKTLMEFEVGRTYGFGGTWEKNRATFPRQISLSISFRFSFHVGILLGAARRRRCRSQRLRAADFLSYFILFDRRI</sequence>
<organism evidence="1">
    <name type="scientific">Eucalyptus grandis</name>
    <name type="common">Flooded gum</name>
    <dbReference type="NCBI Taxonomy" id="71139"/>
    <lineage>
        <taxon>Eukaryota</taxon>
        <taxon>Viridiplantae</taxon>
        <taxon>Streptophyta</taxon>
        <taxon>Embryophyta</taxon>
        <taxon>Tracheophyta</taxon>
        <taxon>Spermatophyta</taxon>
        <taxon>Magnoliopsida</taxon>
        <taxon>eudicotyledons</taxon>
        <taxon>Gunneridae</taxon>
        <taxon>Pentapetalae</taxon>
        <taxon>rosids</taxon>
        <taxon>malvids</taxon>
        <taxon>Myrtales</taxon>
        <taxon>Myrtaceae</taxon>
        <taxon>Myrtoideae</taxon>
        <taxon>Eucalypteae</taxon>
        <taxon>Eucalyptus</taxon>
    </lineage>
</organism>
<reference evidence="1" key="1">
    <citation type="submission" date="2013-07" db="EMBL/GenBank/DDBJ databases">
        <title>The genome of Eucalyptus grandis.</title>
        <authorList>
            <person name="Schmutz J."/>
            <person name="Hayes R."/>
            <person name="Myburg A."/>
            <person name="Tuskan G."/>
            <person name="Grattapaglia D."/>
            <person name="Rokhsar D.S."/>
        </authorList>
    </citation>
    <scope>NUCLEOTIDE SEQUENCE</scope>
    <source>
        <tissue evidence="1">Leaf extractions</tissue>
    </source>
</reference>
<evidence type="ECO:0000313" key="1">
    <source>
        <dbReference type="EMBL" id="KCW47977.1"/>
    </source>
</evidence>
<name>A0A059A1J9_EUCGR</name>
<gene>
    <name evidence="1" type="ORF">EUGRSUZ_K01708</name>
</gene>